<evidence type="ECO:0000313" key="2">
    <source>
        <dbReference type="EMBL" id="KAJ7325994.1"/>
    </source>
</evidence>
<sequence length="383" mass="45043">MLDLHKSSDDYEKCMQLERVHGQKVAEKESIIGELRRETTALQLEVGRLRQEQSLSQTDQGTLKMKYMDILNERDSLQKQLSEWKLLKSGNHTSFEIGDHIDGFRREISEKNVMIDNLRRETVHLQELVEKKCLSERQTLETEHLKKEAESLRTTLADSVKENGTLKLKLNDICKERDFLFKNKCSLEFDLSLSKRKTSQAENLVMIGNSRKDQELSIVQSKCTKLENDFNEVKQQNEAMKLEMELQIKTELWSKQECIYELEKETRKLRAENDYHQRVMDEKNTNLDKLRLQILSWQKEVEKLEKELYVAKEAYEKSDRRMREIFNCEHELLTIEDLHNLVSASPVLSMRSFSITERNVSGRKLTEDHSLSLSSIHPSFCLN</sequence>
<name>A0A9W9Y963_9CNID</name>
<evidence type="ECO:0000313" key="3">
    <source>
        <dbReference type="Proteomes" id="UP001163046"/>
    </source>
</evidence>
<reference evidence="2" key="1">
    <citation type="submission" date="2023-01" db="EMBL/GenBank/DDBJ databases">
        <title>Genome assembly of the deep-sea coral Lophelia pertusa.</title>
        <authorList>
            <person name="Herrera S."/>
            <person name="Cordes E."/>
        </authorList>
    </citation>
    <scope>NUCLEOTIDE SEQUENCE</scope>
    <source>
        <strain evidence="2">USNM1676648</strain>
        <tissue evidence="2">Polyp</tissue>
    </source>
</reference>
<dbReference type="OrthoDB" id="10255522at2759"/>
<dbReference type="Proteomes" id="UP001163046">
    <property type="component" value="Unassembled WGS sequence"/>
</dbReference>
<keyword evidence="1" id="KW-0175">Coiled coil</keyword>
<evidence type="ECO:0000256" key="1">
    <source>
        <dbReference type="SAM" id="Coils"/>
    </source>
</evidence>
<accession>A0A9W9Y963</accession>
<comment type="caution">
    <text evidence="2">The sequence shown here is derived from an EMBL/GenBank/DDBJ whole genome shotgun (WGS) entry which is preliminary data.</text>
</comment>
<feature type="coiled-coil region" evidence="1">
    <location>
        <begin position="216"/>
        <end position="243"/>
    </location>
</feature>
<gene>
    <name evidence="2" type="ORF">OS493_028716</name>
</gene>
<feature type="coiled-coil region" evidence="1">
    <location>
        <begin position="280"/>
        <end position="321"/>
    </location>
</feature>
<keyword evidence="3" id="KW-1185">Reference proteome</keyword>
<dbReference type="AlphaFoldDB" id="A0A9W9Y963"/>
<proteinExistence type="predicted"/>
<organism evidence="2 3">
    <name type="scientific">Desmophyllum pertusum</name>
    <dbReference type="NCBI Taxonomy" id="174260"/>
    <lineage>
        <taxon>Eukaryota</taxon>
        <taxon>Metazoa</taxon>
        <taxon>Cnidaria</taxon>
        <taxon>Anthozoa</taxon>
        <taxon>Hexacorallia</taxon>
        <taxon>Scleractinia</taxon>
        <taxon>Caryophylliina</taxon>
        <taxon>Caryophylliidae</taxon>
        <taxon>Desmophyllum</taxon>
    </lineage>
</organism>
<dbReference type="EMBL" id="MU827805">
    <property type="protein sequence ID" value="KAJ7325994.1"/>
    <property type="molecule type" value="Genomic_DNA"/>
</dbReference>
<protein>
    <submittedName>
        <fullName evidence="2">Uncharacterized protein</fullName>
    </submittedName>
</protein>